<keyword evidence="1" id="KW-0732">Signal</keyword>
<dbReference type="Proteomes" id="UP001201812">
    <property type="component" value="Unassembled WGS sequence"/>
</dbReference>
<evidence type="ECO:0000256" key="1">
    <source>
        <dbReference type="SAM" id="SignalP"/>
    </source>
</evidence>
<name>A0AAD4MQ48_9BILA</name>
<proteinExistence type="predicted"/>
<keyword evidence="3" id="KW-1185">Reference proteome</keyword>
<comment type="caution">
    <text evidence="2">The sequence shown here is derived from an EMBL/GenBank/DDBJ whole genome shotgun (WGS) entry which is preliminary data.</text>
</comment>
<feature type="signal peptide" evidence="1">
    <location>
        <begin position="1"/>
        <end position="20"/>
    </location>
</feature>
<dbReference type="EMBL" id="JAKKPZ010000086">
    <property type="protein sequence ID" value="KAI1703212.1"/>
    <property type="molecule type" value="Genomic_DNA"/>
</dbReference>
<dbReference type="AlphaFoldDB" id="A0AAD4MQ48"/>
<reference evidence="2" key="1">
    <citation type="submission" date="2022-01" db="EMBL/GenBank/DDBJ databases">
        <title>Genome Sequence Resource for Two Populations of Ditylenchus destructor, the Migratory Endoparasitic Phytonematode.</title>
        <authorList>
            <person name="Zhang H."/>
            <person name="Lin R."/>
            <person name="Xie B."/>
        </authorList>
    </citation>
    <scope>NUCLEOTIDE SEQUENCE</scope>
    <source>
        <strain evidence="2">BazhouSP</strain>
    </source>
</reference>
<protein>
    <submittedName>
        <fullName evidence="2">Uncharacterized protein</fullName>
    </submittedName>
</protein>
<evidence type="ECO:0000313" key="3">
    <source>
        <dbReference type="Proteomes" id="UP001201812"/>
    </source>
</evidence>
<sequence length="125" mass="14166">MRCLLISLAIIMIFIAAAKASEEDSIECVFTKVNLDGAIQLSKPDEELCRLHKKAIDCLVRLNDANVWNEFYSDIDKAKELDEMCDGNGHLKEVKENSSTVVHCYLQPVCSILFLFNAIALFHFR</sequence>
<evidence type="ECO:0000313" key="2">
    <source>
        <dbReference type="EMBL" id="KAI1703212.1"/>
    </source>
</evidence>
<gene>
    <name evidence="2" type="ORF">DdX_15045</name>
</gene>
<feature type="chain" id="PRO_5042050267" evidence="1">
    <location>
        <begin position="21"/>
        <end position="125"/>
    </location>
</feature>
<accession>A0AAD4MQ48</accession>
<organism evidence="2 3">
    <name type="scientific">Ditylenchus destructor</name>
    <dbReference type="NCBI Taxonomy" id="166010"/>
    <lineage>
        <taxon>Eukaryota</taxon>
        <taxon>Metazoa</taxon>
        <taxon>Ecdysozoa</taxon>
        <taxon>Nematoda</taxon>
        <taxon>Chromadorea</taxon>
        <taxon>Rhabditida</taxon>
        <taxon>Tylenchina</taxon>
        <taxon>Tylenchomorpha</taxon>
        <taxon>Sphaerularioidea</taxon>
        <taxon>Anguinidae</taxon>
        <taxon>Anguininae</taxon>
        <taxon>Ditylenchus</taxon>
    </lineage>
</organism>